<dbReference type="CDD" id="cd03351">
    <property type="entry name" value="LbH_UDP-GlcNAc_AT"/>
    <property type="match status" value="1"/>
</dbReference>
<dbReference type="InterPro" id="IPR029098">
    <property type="entry name" value="Acetyltransf_C"/>
</dbReference>
<evidence type="ECO:0000256" key="2">
    <source>
        <dbReference type="ARBA" id="ARBA00022516"/>
    </source>
</evidence>
<dbReference type="NCBIfam" id="NF003657">
    <property type="entry name" value="PRK05289.1"/>
    <property type="match status" value="1"/>
</dbReference>
<dbReference type="InterPro" id="IPR011004">
    <property type="entry name" value="Trimer_LpxA-like_sf"/>
</dbReference>
<organism evidence="9 10">
    <name type="scientific">Flavisolibacter ginsengisoli DSM 18119</name>
    <dbReference type="NCBI Taxonomy" id="1121884"/>
    <lineage>
        <taxon>Bacteria</taxon>
        <taxon>Pseudomonadati</taxon>
        <taxon>Bacteroidota</taxon>
        <taxon>Chitinophagia</taxon>
        <taxon>Chitinophagales</taxon>
        <taxon>Chitinophagaceae</taxon>
        <taxon>Flavisolibacter</taxon>
    </lineage>
</organism>
<dbReference type="SUPFAM" id="SSF51161">
    <property type="entry name" value="Trimeric LpxA-like enzymes"/>
    <property type="match status" value="1"/>
</dbReference>
<evidence type="ECO:0000259" key="8">
    <source>
        <dbReference type="Pfam" id="PF25087"/>
    </source>
</evidence>
<evidence type="ECO:0000259" key="7">
    <source>
        <dbReference type="Pfam" id="PF13720"/>
    </source>
</evidence>
<dbReference type="PANTHER" id="PTHR43480">
    <property type="entry name" value="ACYL-[ACYL-CARRIER-PROTEIN]--UDP-N-ACETYLGLUCOSAMINE O-ACYLTRANSFERASE"/>
    <property type="match status" value="1"/>
</dbReference>
<keyword evidence="6 9" id="KW-0012">Acyltransferase</keyword>
<keyword evidence="4 9" id="KW-0808">Transferase</keyword>
<dbReference type="Pfam" id="PF00132">
    <property type="entry name" value="Hexapep"/>
    <property type="match status" value="1"/>
</dbReference>
<dbReference type="RefSeq" id="WP_072835609.1">
    <property type="nucleotide sequence ID" value="NZ_FQUU01000009.1"/>
</dbReference>
<protein>
    <submittedName>
        <fullName evidence="9">Acyl-[acyl-carrier-protein]--UDP-N-acetylglucosamine O-acyltransferase</fullName>
    </submittedName>
</protein>
<dbReference type="InterPro" id="IPR001451">
    <property type="entry name" value="Hexapep"/>
</dbReference>
<evidence type="ECO:0000256" key="6">
    <source>
        <dbReference type="ARBA" id="ARBA00023315"/>
    </source>
</evidence>
<evidence type="ECO:0000256" key="5">
    <source>
        <dbReference type="ARBA" id="ARBA00023098"/>
    </source>
</evidence>
<dbReference type="PANTHER" id="PTHR43480:SF1">
    <property type="entry name" value="ACYL-[ACYL-CARRIER-PROTEIN]--UDP-N-ACETYLGLUCOSAMINE O-ACYLTRANSFERASE, MITOCHONDRIAL-RELATED"/>
    <property type="match status" value="1"/>
</dbReference>
<dbReference type="GO" id="GO:0008780">
    <property type="term" value="F:acyl-[acyl-carrier-protein]-UDP-N-acetylglucosamine O-acyltransferase activity"/>
    <property type="evidence" value="ECO:0007669"/>
    <property type="project" value="InterPro"/>
</dbReference>
<gene>
    <name evidence="9" type="ORF">SAMN02745131_02455</name>
</gene>
<dbReference type="OrthoDB" id="9807278at2"/>
<dbReference type="Proteomes" id="UP000184048">
    <property type="component" value="Unassembled WGS sequence"/>
</dbReference>
<keyword evidence="2" id="KW-0444">Lipid biosynthesis</keyword>
<dbReference type="STRING" id="1121884.SAMN02745131_02455"/>
<keyword evidence="5" id="KW-0443">Lipid metabolism</keyword>
<accession>A0A1M5B394</accession>
<keyword evidence="10" id="KW-1185">Reference proteome</keyword>
<dbReference type="InterPro" id="IPR056729">
    <property type="entry name" value="GMPPB_C"/>
</dbReference>
<evidence type="ECO:0000256" key="3">
    <source>
        <dbReference type="ARBA" id="ARBA00022556"/>
    </source>
</evidence>
<reference evidence="9 10" key="1">
    <citation type="submission" date="2016-11" db="EMBL/GenBank/DDBJ databases">
        <authorList>
            <person name="Jaros S."/>
            <person name="Januszkiewicz K."/>
            <person name="Wedrychowicz H."/>
        </authorList>
    </citation>
    <scope>NUCLEOTIDE SEQUENCE [LARGE SCALE GENOMIC DNA]</scope>
    <source>
        <strain evidence="9 10">DSM 18119</strain>
    </source>
</reference>
<dbReference type="EMBL" id="FQUU01000009">
    <property type="protein sequence ID" value="SHF36652.1"/>
    <property type="molecule type" value="Genomic_DNA"/>
</dbReference>
<evidence type="ECO:0000256" key="1">
    <source>
        <dbReference type="ARBA" id="ARBA00022490"/>
    </source>
</evidence>
<dbReference type="Pfam" id="PF13720">
    <property type="entry name" value="Acetyltransf_11"/>
    <property type="match status" value="1"/>
</dbReference>
<evidence type="ECO:0000256" key="4">
    <source>
        <dbReference type="ARBA" id="ARBA00022679"/>
    </source>
</evidence>
<feature type="domain" description="Mannose-1-phosphate guanyltransferase C-terminal" evidence="8">
    <location>
        <begin position="1"/>
        <end position="95"/>
    </location>
</feature>
<sequence>MISPLASIHPNAKLGNNVIIDPFAVIHDQVTIGDGTHIMSHAVIMQHSIIGRNCRIFPGAVIGGIPQDLKFKGEETTAEIGDNTTIRECVTVNRGTKDKWKTTVGSNCLLMAYAHVAHDCTVGDHVILANCVQLAGHVEIGEYAIIGGLAGAHQFTRIGAHTYVAGHTVIRKDVPPYVKAAREPMSYMGLNIVGLQRRGFAQEKIDTISQIYHLLFVGNHSTTTALEMIENKVPDNETRAEILRFIKESKIGIIKRYSKNGVDED</sequence>
<evidence type="ECO:0000313" key="9">
    <source>
        <dbReference type="EMBL" id="SHF36652.1"/>
    </source>
</evidence>
<dbReference type="AlphaFoldDB" id="A0A1M5B394"/>
<dbReference type="InterPro" id="IPR010137">
    <property type="entry name" value="Lipid_A_LpxA"/>
</dbReference>
<dbReference type="NCBIfam" id="TIGR01852">
    <property type="entry name" value="lipid_A_lpxA"/>
    <property type="match status" value="1"/>
</dbReference>
<name>A0A1M5B394_9BACT</name>
<dbReference type="Pfam" id="PF25087">
    <property type="entry name" value="GMPPB_C"/>
    <property type="match status" value="1"/>
</dbReference>
<evidence type="ECO:0000313" key="10">
    <source>
        <dbReference type="Proteomes" id="UP000184048"/>
    </source>
</evidence>
<proteinExistence type="predicted"/>
<dbReference type="GO" id="GO:0016020">
    <property type="term" value="C:membrane"/>
    <property type="evidence" value="ECO:0007669"/>
    <property type="project" value="GOC"/>
</dbReference>
<dbReference type="Gene3D" id="1.20.1180.10">
    <property type="entry name" value="Udp N-acetylglucosamine O-acyltransferase, C-terminal domain"/>
    <property type="match status" value="1"/>
</dbReference>
<keyword evidence="1" id="KW-0963">Cytoplasm</keyword>
<dbReference type="InterPro" id="IPR037157">
    <property type="entry name" value="Acetyltransf_C_sf"/>
</dbReference>
<feature type="domain" description="UDP N-acetylglucosamine O-acyltransferase C-terminal" evidence="7">
    <location>
        <begin position="173"/>
        <end position="254"/>
    </location>
</feature>
<dbReference type="PIRSF" id="PIRSF000456">
    <property type="entry name" value="UDP-GlcNAc_acltr"/>
    <property type="match status" value="1"/>
</dbReference>
<dbReference type="Gene3D" id="2.160.10.10">
    <property type="entry name" value="Hexapeptide repeat proteins"/>
    <property type="match status" value="1"/>
</dbReference>
<keyword evidence="3" id="KW-0441">Lipid A biosynthesis</keyword>
<dbReference type="GO" id="GO:0009245">
    <property type="term" value="P:lipid A biosynthetic process"/>
    <property type="evidence" value="ECO:0007669"/>
    <property type="project" value="UniProtKB-KW"/>
</dbReference>